<dbReference type="OrthoDB" id="360521at2759"/>
<reference evidence="13" key="1">
    <citation type="submission" date="2022-07" db="EMBL/GenBank/DDBJ databases">
        <authorList>
            <person name="Trinca V."/>
            <person name="Uliana J.V.C."/>
            <person name="Torres T.T."/>
            <person name="Ward R.J."/>
            <person name="Monesi N."/>
        </authorList>
    </citation>
    <scope>NUCLEOTIDE SEQUENCE</scope>
    <source>
        <strain evidence="13">HSMRA1968</strain>
        <tissue evidence="13">Whole embryos</tissue>
    </source>
</reference>
<dbReference type="PROSITE" id="PS50858">
    <property type="entry name" value="BSD"/>
    <property type="match status" value="2"/>
</dbReference>
<dbReference type="SUPFAM" id="SSF140383">
    <property type="entry name" value="BSD domain-like"/>
    <property type="match status" value="2"/>
</dbReference>
<gene>
    <name evidence="13" type="primary">Tfb1</name>
    <name evidence="13" type="ORF">Bhyg_00604</name>
</gene>
<evidence type="ECO:0000313" key="13">
    <source>
        <dbReference type="EMBL" id="KAJ6645398.1"/>
    </source>
</evidence>
<keyword evidence="3" id="KW-0677">Repeat</keyword>
<dbReference type="AlphaFoldDB" id="A0A9Q0S623"/>
<dbReference type="EMBL" id="WJQU01000001">
    <property type="protein sequence ID" value="KAJ6645398.1"/>
    <property type="molecule type" value="Genomic_DNA"/>
</dbReference>
<dbReference type="InterPro" id="IPR011993">
    <property type="entry name" value="PH-like_dom_sf"/>
</dbReference>
<dbReference type="SMART" id="SM00751">
    <property type="entry name" value="BSD"/>
    <property type="match status" value="2"/>
</dbReference>
<evidence type="ECO:0000256" key="2">
    <source>
        <dbReference type="ARBA" id="ARBA00009448"/>
    </source>
</evidence>
<dbReference type="GO" id="GO:0000439">
    <property type="term" value="C:transcription factor TFIIH core complex"/>
    <property type="evidence" value="ECO:0007669"/>
    <property type="project" value="InterPro"/>
</dbReference>
<dbReference type="InterPro" id="IPR035925">
    <property type="entry name" value="BSD_dom_sf"/>
</dbReference>
<dbReference type="Gene3D" id="6.10.140.1200">
    <property type="match status" value="1"/>
</dbReference>
<evidence type="ECO:0000256" key="7">
    <source>
        <dbReference type="ARBA" id="ARBA00023204"/>
    </source>
</evidence>
<evidence type="ECO:0000256" key="1">
    <source>
        <dbReference type="ARBA" id="ARBA00004123"/>
    </source>
</evidence>
<keyword evidence="14" id="KW-1185">Reference proteome</keyword>
<protein>
    <recommendedName>
        <fullName evidence="10">General transcription factor IIH subunit 1</fullName>
    </recommendedName>
</protein>
<comment type="caution">
    <text evidence="13">The sequence shown here is derived from an EMBL/GenBank/DDBJ whole genome shotgun (WGS) entry which is preliminary data.</text>
</comment>
<keyword evidence="4" id="KW-0227">DNA damage</keyword>
<dbReference type="Gene3D" id="1.10.3970.10">
    <property type="entry name" value="BSD domain"/>
    <property type="match status" value="1"/>
</dbReference>
<feature type="region of interest" description="Disordered" evidence="11">
    <location>
        <begin position="370"/>
        <end position="397"/>
    </location>
</feature>
<dbReference type="FunFam" id="2.30.29.30:FF:000115">
    <property type="entry name" value="General transcription factor IIH subunit 1"/>
    <property type="match status" value="1"/>
</dbReference>
<comment type="function">
    <text evidence="9">Component of the general transcription and DNA repair factor IIH (TFIIH) core complex, which is involved in general and transcription-coupled nucleotide excision repair (NER) of damaged DNA and, when complexed to CAK, in RNA transcription by RNA polymerase II. In NER, TFIIH acts by opening DNA around the lesion to allow the excision of the damaged oligonucleotide and its replacement by a new DNA fragment. In transcription, TFIIH has an essential role in transcription initiation. When the pre-initiation complex (PIC) has been established, TFIIH is required for promoter opening and promoter escape. Phosphorylation of the C-terminal tail (CTD) of the largest subunit of RNA polymerase II by the kinase module CAK controls the initiation of transcription.</text>
</comment>
<evidence type="ECO:0000256" key="3">
    <source>
        <dbReference type="ARBA" id="ARBA00022737"/>
    </source>
</evidence>
<dbReference type="GO" id="GO:0006351">
    <property type="term" value="P:DNA-templated transcription"/>
    <property type="evidence" value="ECO:0007669"/>
    <property type="project" value="InterPro"/>
</dbReference>
<feature type="domain" description="BSD" evidence="12">
    <location>
        <begin position="205"/>
        <end position="257"/>
    </location>
</feature>
<dbReference type="SUPFAM" id="SSF50729">
    <property type="entry name" value="PH domain-like"/>
    <property type="match status" value="1"/>
</dbReference>
<evidence type="ECO:0000256" key="9">
    <source>
        <dbReference type="ARBA" id="ARBA00057028"/>
    </source>
</evidence>
<dbReference type="Gene3D" id="2.30.29.30">
    <property type="entry name" value="Pleckstrin-homology domain (PH domain)/Phosphotyrosine-binding domain (PTB)"/>
    <property type="match status" value="1"/>
</dbReference>
<evidence type="ECO:0000256" key="6">
    <source>
        <dbReference type="ARBA" id="ARBA00023163"/>
    </source>
</evidence>
<comment type="similarity">
    <text evidence="2">Belongs to the TFB1 family.</text>
</comment>
<evidence type="ECO:0000256" key="8">
    <source>
        <dbReference type="ARBA" id="ARBA00023242"/>
    </source>
</evidence>
<accession>A0A9Q0S623</accession>
<dbReference type="Pfam" id="PF08567">
    <property type="entry name" value="PH_TFIIH"/>
    <property type="match status" value="1"/>
</dbReference>
<keyword evidence="6" id="KW-0804">Transcription</keyword>
<feature type="domain" description="BSD" evidence="12">
    <location>
        <begin position="128"/>
        <end position="175"/>
    </location>
</feature>
<evidence type="ECO:0000256" key="5">
    <source>
        <dbReference type="ARBA" id="ARBA00023015"/>
    </source>
</evidence>
<dbReference type="CDD" id="cd13229">
    <property type="entry name" value="PH_TFIIH"/>
    <property type="match status" value="1"/>
</dbReference>
<evidence type="ECO:0000313" key="14">
    <source>
        <dbReference type="Proteomes" id="UP001151699"/>
    </source>
</evidence>
<dbReference type="GO" id="GO:0006289">
    <property type="term" value="P:nucleotide-excision repair"/>
    <property type="evidence" value="ECO:0007669"/>
    <property type="project" value="InterPro"/>
</dbReference>
<evidence type="ECO:0000256" key="10">
    <source>
        <dbReference type="ARBA" id="ARBA00070129"/>
    </source>
</evidence>
<dbReference type="PANTHER" id="PTHR12856">
    <property type="entry name" value="TRANSCRIPTION INITIATION FACTOR IIH-RELATED"/>
    <property type="match status" value="1"/>
</dbReference>
<keyword evidence="7" id="KW-0234">DNA repair</keyword>
<comment type="subcellular location">
    <subcellularLocation>
        <location evidence="1">Nucleus</location>
    </subcellularLocation>
</comment>
<evidence type="ECO:0000256" key="11">
    <source>
        <dbReference type="SAM" id="MobiDB-lite"/>
    </source>
</evidence>
<dbReference type="Pfam" id="PF03909">
    <property type="entry name" value="BSD"/>
    <property type="match status" value="1"/>
</dbReference>
<sequence length="607" mass="69036">MQICRNQIVLRKQQQRNHKDFAININMTTSSEDVLLQMGGVRYKKGDGTLYVMNERIAWMAENRDKVAVSHKYQDIKMQKISPEGKQKVQLQVVLHDSNSTTFHFVNKNGASAQIADRDKVKELLQQLLPNFKRKVDKELEEKNRILSEHPHLLQLYKDLVITQVLTSEEFWSSHAKQYAQQAAQKQEIGVSGAFLADIKPQTDGCNGLKYNLTNDIIECIFKAYPAVKRKHTEHVPAKLSESEFWTKFFQSHYFHRDRINTGTKDIFTECGKIDDQALKLAVADGAGDVLLDLQTFEDNTLEDGFGGAVSAKSGVNSGNIVHQSMIKRFNQHSTMVLNTCTQSSNTSLMTNGISKTDANKNHVEQSIVTNGTKEKHKRNHSSIDDETNDTSDNKMHDPKIKNARILQKIRYDDLESDELVTKGPSQLNLVKVERYLHGPIPVASYESVEDTQQLDSVQYQLLNEINGWNTRTPHKVLVSATAAVNALGELSPGGALMRGFQEQSLAQLVPPDVEKELRNLYLSLSELLKHFWNSFPPTTPECELKATRMHEALQRFQMAKLKPFEERALRELAPVGSSLTQHLNQLLQLANMKYATWHDRKIRLHR</sequence>
<keyword evidence="5" id="KW-0805">Transcription regulation</keyword>
<dbReference type="InterPro" id="IPR005607">
    <property type="entry name" value="BSD_dom"/>
</dbReference>
<evidence type="ECO:0000259" key="12">
    <source>
        <dbReference type="PROSITE" id="PS50858"/>
    </source>
</evidence>
<name>A0A9Q0S623_9DIPT</name>
<dbReference type="InterPro" id="IPR027079">
    <property type="entry name" value="Tfb1/GTF2H1"/>
</dbReference>
<proteinExistence type="inferred from homology"/>
<dbReference type="Proteomes" id="UP001151699">
    <property type="component" value="Chromosome A"/>
</dbReference>
<evidence type="ECO:0000256" key="4">
    <source>
        <dbReference type="ARBA" id="ARBA00022763"/>
    </source>
</evidence>
<dbReference type="InterPro" id="IPR013876">
    <property type="entry name" value="TFIIH_BTF_p62_N"/>
</dbReference>
<organism evidence="13 14">
    <name type="scientific">Pseudolycoriella hygida</name>
    <dbReference type="NCBI Taxonomy" id="35572"/>
    <lineage>
        <taxon>Eukaryota</taxon>
        <taxon>Metazoa</taxon>
        <taxon>Ecdysozoa</taxon>
        <taxon>Arthropoda</taxon>
        <taxon>Hexapoda</taxon>
        <taxon>Insecta</taxon>
        <taxon>Pterygota</taxon>
        <taxon>Neoptera</taxon>
        <taxon>Endopterygota</taxon>
        <taxon>Diptera</taxon>
        <taxon>Nematocera</taxon>
        <taxon>Sciaroidea</taxon>
        <taxon>Sciaridae</taxon>
        <taxon>Pseudolycoriella</taxon>
    </lineage>
</organism>
<keyword evidence="8" id="KW-0539">Nucleus</keyword>